<keyword evidence="2" id="KW-1185">Reference proteome</keyword>
<dbReference type="AlphaFoldDB" id="A0A1T0AW63"/>
<evidence type="ECO:0000313" key="1">
    <source>
        <dbReference type="EMBL" id="OOS01662.1"/>
    </source>
</evidence>
<dbReference type="STRING" id="123822.B0188_09585"/>
<proteinExistence type="predicted"/>
<protein>
    <submittedName>
        <fullName evidence="1">Uncharacterized protein</fullName>
    </submittedName>
</protein>
<name>A0A1T0AW63_9PAST</name>
<accession>A0A1T0AW63</accession>
<reference evidence="1 2" key="1">
    <citation type="submission" date="2017-02" db="EMBL/GenBank/DDBJ databases">
        <title>Draft genome sequence of Haemophilus felis CCUG 31170 type strain.</title>
        <authorList>
            <person name="Engstrom-Jakobsson H."/>
            <person name="Salva-Serra F."/>
            <person name="Thorell K."/>
            <person name="Gonzales-Siles L."/>
            <person name="Karlsson R."/>
            <person name="Boulund F."/>
            <person name="Engstrand L."/>
            <person name="Kristiansson E."/>
            <person name="Moore E."/>
        </authorList>
    </citation>
    <scope>NUCLEOTIDE SEQUENCE [LARGE SCALE GENOMIC DNA]</scope>
    <source>
        <strain evidence="1 2">CCUG 31170</strain>
    </source>
</reference>
<organism evidence="1 2">
    <name type="scientific">[Haemophilus] felis</name>
    <dbReference type="NCBI Taxonomy" id="123822"/>
    <lineage>
        <taxon>Bacteria</taxon>
        <taxon>Pseudomonadati</taxon>
        <taxon>Pseudomonadota</taxon>
        <taxon>Gammaproteobacteria</taxon>
        <taxon>Pasteurellales</taxon>
        <taxon>Pasteurellaceae</taxon>
    </lineage>
</organism>
<comment type="caution">
    <text evidence="1">The sequence shown here is derived from an EMBL/GenBank/DDBJ whole genome shotgun (WGS) entry which is preliminary data.</text>
</comment>
<gene>
    <name evidence="1" type="ORF">B0188_09585</name>
</gene>
<evidence type="ECO:0000313" key="2">
    <source>
        <dbReference type="Proteomes" id="UP000190023"/>
    </source>
</evidence>
<dbReference type="Proteomes" id="UP000190023">
    <property type="component" value="Unassembled WGS sequence"/>
</dbReference>
<sequence>MTLRKDRTYNLYDLLQAEFSTILTRNKSLGQQASINEMLSTLNTENSSDYGWNALGAVSGTIAGSSASNYKFGNKYADYFFKPILSNYMGEYFGDSDRIKEFFKNRGR</sequence>
<dbReference type="OrthoDB" id="9894688at2"/>
<dbReference type="EMBL" id="MUYB01000044">
    <property type="protein sequence ID" value="OOS01662.1"/>
    <property type="molecule type" value="Genomic_DNA"/>
</dbReference>